<feature type="region of interest" description="Disordered" evidence="1">
    <location>
        <begin position="1"/>
        <end position="35"/>
    </location>
</feature>
<evidence type="ECO:0000313" key="4">
    <source>
        <dbReference type="EMBL" id="KAI9251449.1"/>
    </source>
</evidence>
<feature type="region of interest" description="Disordered" evidence="1">
    <location>
        <begin position="1074"/>
        <end position="1134"/>
    </location>
</feature>
<dbReference type="CDD" id="cd00160">
    <property type="entry name" value="RhoGEF"/>
    <property type="match status" value="1"/>
</dbReference>
<dbReference type="SUPFAM" id="SSF50729">
    <property type="entry name" value="PH domain-like"/>
    <property type="match status" value="1"/>
</dbReference>
<dbReference type="Gene3D" id="1.20.900.10">
    <property type="entry name" value="Dbl homology (DH) domain"/>
    <property type="match status" value="1"/>
</dbReference>
<dbReference type="SMART" id="SM00325">
    <property type="entry name" value="RhoGEF"/>
    <property type="match status" value="1"/>
</dbReference>
<name>A0AAD5P9W5_9FUNG</name>
<evidence type="ECO:0008006" key="6">
    <source>
        <dbReference type="Google" id="ProtNLM"/>
    </source>
</evidence>
<dbReference type="Pfam" id="PF00169">
    <property type="entry name" value="PH"/>
    <property type="match status" value="1"/>
</dbReference>
<dbReference type="SMART" id="SM00233">
    <property type="entry name" value="PH"/>
    <property type="match status" value="1"/>
</dbReference>
<dbReference type="GO" id="GO:0005085">
    <property type="term" value="F:guanyl-nucleotide exchange factor activity"/>
    <property type="evidence" value="ECO:0007669"/>
    <property type="project" value="InterPro"/>
</dbReference>
<dbReference type="Pfam" id="PF00621">
    <property type="entry name" value="RhoGEF"/>
    <property type="match status" value="1"/>
</dbReference>
<organism evidence="4 5">
    <name type="scientific">Phascolomyces articulosus</name>
    <dbReference type="NCBI Taxonomy" id="60185"/>
    <lineage>
        <taxon>Eukaryota</taxon>
        <taxon>Fungi</taxon>
        <taxon>Fungi incertae sedis</taxon>
        <taxon>Mucoromycota</taxon>
        <taxon>Mucoromycotina</taxon>
        <taxon>Mucoromycetes</taxon>
        <taxon>Mucorales</taxon>
        <taxon>Lichtheimiaceae</taxon>
        <taxon>Phascolomyces</taxon>
    </lineage>
</organism>
<dbReference type="InterPro" id="IPR001849">
    <property type="entry name" value="PH_domain"/>
</dbReference>
<keyword evidence="5" id="KW-1185">Reference proteome</keyword>
<dbReference type="Proteomes" id="UP001209540">
    <property type="component" value="Unassembled WGS sequence"/>
</dbReference>
<dbReference type="AlphaFoldDB" id="A0AAD5P9W5"/>
<feature type="compositionally biased region" description="Low complexity" evidence="1">
    <location>
        <begin position="54"/>
        <end position="73"/>
    </location>
</feature>
<feature type="compositionally biased region" description="Basic residues" evidence="1">
    <location>
        <begin position="1092"/>
        <end position="1101"/>
    </location>
</feature>
<evidence type="ECO:0000259" key="2">
    <source>
        <dbReference type="PROSITE" id="PS50003"/>
    </source>
</evidence>
<feature type="region of interest" description="Disordered" evidence="1">
    <location>
        <begin position="54"/>
        <end position="80"/>
    </location>
</feature>
<feature type="domain" description="PH" evidence="2">
    <location>
        <begin position="544"/>
        <end position="643"/>
    </location>
</feature>
<dbReference type="InterPro" id="IPR011993">
    <property type="entry name" value="PH-like_dom_sf"/>
</dbReference>
<dbReference type="PROSITE" id="PS50003">
    <property type="entry name" value="PH_DOMAIN"/>
    <property type="match status" value="1"/>
</dbReference>
<proteinExistence type="predicted"/>
<protein>
    <recommendedName>
        <fullName evidence="6">DH domain-containing protein</fullName>
    </recommendedName>
</protein>
<comment type="caution">
    <text evidence="4">The sequence shown here is derived from an EMBL/GenBank/DDBJ whole genome shotgun (WGS) entry which is preliminary data.</text>
</comment>
<sequence>MTKELCYASNPSCDLQSNSPATSISSASISSGPHHPISTSYQAKVDLPSPLDTKSSNLSLAATSTTTTSSYSGGDKDDDTVPMLSATNVTTTATYTKAAHGLPSSSSLSLGNLQPQAKYSTLSLVNNNDNLIQQRRMHQRKAEISAATAAMMAAAKAAKKHASTYPSHPTVKSSNNIHNHKLTSDHASPSKKVAQALGRELILRVDTRTIQSVVDRTLLLDTNSYINNTKCYLSDCQHDDGKFSMILSPSVSMKIRDHDRSKPSAAMKMVEEKEKNQENSPDELTMEPNINKGAIVPAVAPAPTTLAERHLRRRQGAIQELLDTEVSYCKDLSHLVNHFFRGIAEITNIPDRFKERLFRNCTEVLSFQTQFSEALLSASRIEQNPDNHVDQRLTRIAHQFCDSAEKFNVYIDYCIYQDKATEIHKELMSNNIPYQHTLEKLNKFKRSIDEMNGRRMFEDYMIMPVQRLLKYKLILESMNKTVQTDTKEHEALMQALLVMHKVALRLNSEKSRLEARRKTKLFLNRLDSDWVNAASKRFYGVLGSCILIGTLDIRILSENTKVKRFGCALFNSYMIIAKGKRYDRYEPRHWFPLRTFDVQDLPNEQPSLPHSWLLFSETQSIEFSAMCEQEKQIWLDKLREAIKASKDEYDESRTSNTAVEELFVSSFNFSSTSINNSNIGNVITSDYPNGSSPCTSLCSYSPQVHGSSNVALDHMMGTAVSPNCSTIIRPDTPKTICSTDTTEELGGPQSGDSPTHSSTQSSNVNSPGMRSQASLSDFCDFVTNTVADFRSQRRHQQYSVRALGIDNKFEDVCTTPILTARSQVKNDRSSGIENNQWKHQRKSRVGKSASMLAFTSIKGLEDEQHGHPHSHHHLLSTNSKSIGAGPALTTATLSSSQDIFKSAVRRKASLPSRLRVSEPIINDVPLRRPPSTHSTHSTMIHSSLQNYHYQQQQLQQLPPVATNSVNMDSMIFRLSRRGSLTNNNDKPQVNESATSLQSIHHNNIKIQNPASQLPPQATPGLPRSLSAATMGLARTSSRFFGRMVEKLGTIGTPRRTRRHAANSTLQQQNISSYVPHTSTPVPINTTDLSQKLPRKTKRQLSRKPPPLIIPGSPIIHRTNSINKKSRATERHFQK</sequence>
<dbReference type="Gene3D" id="2.30.29.30">
    <property type="entry name" value="Pleckstrin-homology domain (PH domain)/Phosphotyrosine-binding domain (PTB)"/>
    <property type="match status" value="1"/>
</dbReference>
<evidence type="ECO:0000313" key="5">
    <source>
        <dbReference type="Proteomes" id="UP001209540"/>
    </source>
</evidence>
<dbReference type="InterPro" id="IPR035899">
    <property type="entry name" value="DBL_dom_sf"/>
</dbReference>
<feature type="region of interest" description="Disordered" evidence="1">
    <location>
        <begin position="731"/>
        <end position="771"/>
    </location>
</feature>
<reference evidence="4" key="2">
    <citation type="submission" date="2023-02" db="EMBL/GenBank/DDBJ databases">
        <authorList>
            <consortium name="DOE Joint Genome Institute"/>
            <person name="Mondo S.J."/>
            <person name="Chang Y."/>
            <person name="Wang Y."/>
            <person name="Ahrendt S."/>
            <person name="Andreopoulos W."/>
            <person name="Barry K."/>
            <person name="Beard J."/>
            <person name="Benny G.L."/>
            <person name="Blankenship S."/>
            <person name="Bonito G."/>
            <person name="Cuomo C."/>
            <person name="Desiro A."/>
            <person name="Gervers K.A."/>
            <person name="Hundley H."/>
            <person name="Kuo A."/>
            <person name="LaButti K."/>
            <person name="Lang B.F."/>
            <person name="Lipzen A."/>
            <person name="O'Donnell K."/>
            <person name="Pangilinan J."/>
            <person name="Reynolds N."/>
            <person name="Sandor L."/>
            <person name="Smith M.W."/>
            <person name="Tsang A."/>
            <person name="Grigoriev I.V."/>
            <person name="Stajich J.E."/>
            <person name="Spatafora J.W."/>
        </authorList>
    </citation>
    <scope>NUCLEOTIDE SEQUENCE</scope>
    <source>
        <strain evidence="4">RSA 2281</strain>
    </source>
</reference>
<evidence type="ECO:0000259" key="3">
    <source>
        <dbReference type="PROSITE" id="PS50010"/>
    </source>
</evidence>
<dbReference type="SUPFAM" id="SSF48065">
    <property type="entry name" value="DBL homology domain (DH-domain)"/>
    <property type="match status" value="1"/>
</dbReference>
<dbReference type="GO" id="GO:0005737">
    <property type="term" value="C:cytoplasm"/>
    <property type="evidence" value="ECO:0007669"/>
    <property type="project" value="TreeGrafter"/>
</dbReference>
<dbReference type="InterPro" id="IPR000219">
    <property type="entry name" value="DH_dom"/>
</dbReference>
<feature type="compositionally biased region" description="Polar residues" evidence="1">
    <location>
        <begin position="1074"/>
        <end position="1089"/>
    </location>
</feature>
<feature type="compositionally biased region" description="Polar residues" evidence="1">
    <location>
        <begin position="750"/>
        <end position="771"/>
    </location>
</feature>
<dbReference type="PANTHER" id="PTHR45818:SF3">
    <property type="entry name" value="PROTEIN VAV"/>
    <property type="match status" value="1"/>
</dbReference>
<feature type="compositionally biased region" description="Low complexity" evidence="1">
    <location>
        <begin position="17"/>
        <end position="35"/>
    </location>
</feature>
<feature type="region of interest" description="Disordered" evidence="1">
    <location>
        <begin position="824"/>
        <end position="845"/>
    </location>
</feature>
<dbReference type="EMBL" id="JAIXMP010000030">
    <property type="protein sequence ID" value="KAI9251449.1"/>
    <property type="molecule type" value="Genomic_DNA"/>
</dbReference>
<gene>
    <name evidence="4" type="ORF">BDA99DRAFT_521906</name>
</gene>
<dbReference type="PANTHER" id="PTHR45818">
    <property type="entry name" value="PROTEIN VAV"/>
    <property type="match status" value="1"/>
</dbReference>
<reference evidence="4" key="1">
    <citation type="journal article" date="2022" name="IScience">
        <title>Evolution of zygomycete secretomes and the origins of terrestrial fungal ecologies.</title>
        <authorList>
            <person name="Chang Y."/>
            <person name="Wang Y."/>
            <person name="Mondo S."/>
            <person name="Ahrendt S."/>
            <person name="Andreopoulos W."/>
            <person name="Barry K."/>
            <person name="Beard J."/>
            <person name="Benny G.L."/>
            <person name="Blankenship S."/>
            <person name="Bonito G."/>
            <person name="Cuomo C."/>
            <person name="Desiro A."/>
            <person name="Gervers K.A."/>
            <person name="Hundley H."/>
            <person name="Kuo A."/>
            <person name="LaButti K."/>
            <person name="Lang B.F."/>
            <person name="Lipzen A."/>
            <person name="O'Donnell K."/>
            <person name="Pangilinan J."/>
            <person name="Reynolds N."/>
            <person name="Sandor L."/>
            <person name="Smith M.E."/>
            <person name="Tsang A."/>
            <person name="Grigoriev I.V."/>
            <person name="Stajich J.E."/>
            <person name="Spatafora J.W."/>
        </authorList>
    </citation>
    <scope>NUCLEOTIDE SEQUENCE</scope>
    <source>
        <strain evidence="4">RSA 2281</strain>
    </source>
</reference>
<feature type="domain" description="DH" evidence="3">
    <location>
        <begin position="313"/>
        <end position="509"/>
    </location>
</feature>
<dbReference type="PROSITE" id="PS50010">
    <property type="entry name" value="DH_2"/>
    <property type="match status" value="1"/>
</dbReference>
<accession>A0AAD5P9W5</accession>
<evidence type="ECO:0000256" key="1">
    <source>
        <dbReference type="SAM" id="MobiDB-lite"/>
    </source>
</evidence>